<evidence type="ECO:0000313" key="2">
    <source>
        <dbReference type="Proteomes" id="UP001501147"/>
    </source>
</evidence>
<accession>A0ABP9AYN5</accession>
<dbReference type="PANTHER" id="PTHR36454">
    <property type="entry name" value="LMO2823 PROTEIN"/>
    <property type="match status" value="1"/>
</dbReference>
<protein>
    <submittedName>
        <fullName evidence="1">DUF1015 domain-containing protein</fullName>
    </submittedName>
</protein>
<reference evidence="2" key="1">
    <citation type="journal article" date="2019" name="Int. J. Syst. Evol. Microbiol.">
        <title>The Global Catalogue of Microorganisms (GCM) 10K type strain sequencing project: providing services to taxonomists for standard genome sequencing and annotation.</title>
        <authorList>
            <consortium name="The Broad Institute Genomics Platform"/>
            <consortium name="The Broad Institute Genome Sequencing Center for Infectious Disease"/>
            <person name="Wu L."/>
            <person name="Ma J."/>
        </authorList>
    </citation>
    <scope>NUCLEOTIDE SEQUENCE [LARGE SCALE GENOMIC DNA]</scope>
    <source>
        <strain evidence="2">JCM 18324</strain>
    </source>
</reference>
<organism evidence="1 2">
    <name type="scientific">Streptomyces sanyensis</name>
    <dbReference type="NCBI Taxonomy" id="568869"/>
    <lineage>
        <taxon>Bacteria</taxon>
        <taxon>Bacillati</taxon>
        <taxon>Actinomycetota</taxon>
        <taxon>Actinomycetes</taxon>
        <taxon>Kitasatosporales</taxon>
        <taxon>Streptomycetaceae</taxon>
        <taxon>Streptomyces</taxon>
    </lineage>
</organism>
<dbReference type="InterPro" id="IPR008323">
    <property type="entry name" value="UCP033563"/>
</dbReference>
<dbReference type="EMBL" id="BAABJV010000012">
    <property type="protein sequence ID" value="GAA4786865.1"/>
    <property type="molecule type" value="Genomic_DNA"/>
</dbReference>
<dbReference type="PANTHER" id="PTHR36454:SF1">
    <property type="entry name" value="DUF1015 DOMAIN-CONTAINING PROTEIN"/>
    <property type="match status" value="1"/>
</dbReference>
<keyword evidence="2" id="KW-1185">Reference proteome</keyword>
<evidence type="ECO:0000313" key="1">
    <source>
        <dbReference type="EMBL" id="GAA4786865.1"/>
    </source>
</evidence>
<gene>
    <name evidence="1" type="ORF">GCM10023329_42210</name>
</gene>
<dbReference type="Pfam" id="PF06245">
    <property type="entry name" value="DUF1015"/>
    <property type="match status" value="1"/>
</dbReference>
<dbReference type="Proteomes" id="UP001501147">
    <property type="component" value="Unassembled WGS sequence"/>
</dbReference>
<proteinExistence type="predicted"/>
<comment type="caution">
    <text evidence="1">The sequence shown here is derived from an EMBL/GenBank/DDBJ whole genome shotgun (WGS) entry which is preliminary data.</text>
</comment>
<sequence>MTTVPSRKARACVRLLPFRAVRYDPAQAGQLSAVLSPPHDDMSPAYARAQRARPHHIARLLYSPAPRDAAGQLARWLERGVLRRDPEPSLYVYEQRLGPRLLQRGIIGELAVTGADAGPVLPHEDVQEHVVRQRAAHLNGLRAQLEPLLLTHRSGGAAGRRLEEWASEHPRVAAARLDGVTHHLWRCTDPAEQEFLTSGLGARRIPLLADGHHRLAASRRLSRRRGGLPWMRNLALLVDSASTPLRLRPIHRLLPGLEAAKAARAASGVARVRSLPSGPRPPRPGELVLAGDGGAWSVTDPQPSALSEAMAGLPEQWRGEPAAVTDRLLITSCWSVPDLPGAVVHVHDADRAVAAVARQGAGTAVLLPTPTENGIRDLAEQGVLLPRKSTSFGPKPAVGLVMRVLPRHAPD</sequence>
<name>A0ABP9AYN5_9ACTN</name>